<dbReference type="OrthoDB" id="851085at2759"/>
<dbReference type="InterPro" id="IPR011990">
    <property type="entry name" value="TPR-like_helical_dom_sf"/>
</dbReference>
<feature type="repeat" description="PPR" evidence="3">
    <location>
        <begin position="153"/>
        <end position="187"/>
    </location>
</feature>
<feature type="repeat" description="PPR" evidence="3">
    <location>
        <begin position="426"/>
        <end position="460"/>
    </location>
</feature>
<dbReference type="PANTHER" id="PTHR46128">
    <property type="entry name" value="MITOCHONDRIAL GROUP I INTRON SPLICING FACTOR CCM1"/>
    <property type="match status" value="1"/>
</dbReference>
<keyword evidence="5" id="KW-1185">Reference proteome</keyword>
<dbReference type="Pfam" id="PF01535">
    <property type="entry name" value="PPR"/>
    <property type="match status" value="1"/>
</dbReference>
<dbReference type="Proteomes" id="UP000653305">
    <property type="component" value="Unassembled WGS sequence"/>
</dbReference>
<organism evidence="4 5">
    <name type="scientific">Phtheirospermum japonicum</name>
    <dbReference type="NCBI Taxonomy" id="374723"/>
    <lineage>
        <taxon>Eukaryota</taxon>
        <taxon>Viridiplantae</taxon>
        <taxon>Streptophyta</taxon>
        <taxon>Embryophyta</taxon>
        <taxon>Tracheophyta</taxon>
        <taxon>Spermatophyta</taxon>
        <taxon>Magnoliopsida</taxon>
        <taxon>eudicotyledons</taxon>
        <taxon>Gunneridae</taxon>
        <taxon>Pentapetalae</taxon>
        <taxon>asterids</taxon>
        <taxon>lamiids</taxon>
        <taxon>Lamiales</taxon>
        <taxon>Orobanchaceae</taxon>
        <taxon>Orobanchaceae incertae sedis</taxon>
        <taxon>Phtheirospermum</taxon>
    </lineage>
</organism>
<feature type="repeat" description="PPR" evidence="3">
    <location>
        <begin position="301"/>
        <end position="335"/>
    </location>
</feature>
<name>A0A830D569_9LAMI</name>
<evidence type="ECO:0000313" key="4">
    <source>
        <dbReference type="EMBL" id="GFQ07708.1"/>
    </source>
</evidence>
<feature type="repeat" description="PPR" evidence="3">
    <location>
        <begin position="116"/>
        <end position="152"/>
    </location>
</feature>
<feature type="repeat" description="PPR" evidence="3">
    <location>
        <begin position="258"/>
        <end position="292"/>
    </location>
</feature>
<dbReference type="Pfam" id="PF12854">
    <property type="entry name" value="PPR_1"/>
    <property type="match status" value="2"/>
</dbReference>
<gene>
    <name evidence="4" type="ORF">PHJA_002914800</name>
</gene>
<reference evidence="4" key="1">
    <citation type="submission" date="2020-07" db="EMBL/GenBank/DDBJ databases">
        <title>Ethylene signaling mediates host invasion by parasitic plants.</title>
        <authorList>
            <person name="Yoshida S."/>
        </authorList>
    </citation>
    <scope>NUCLEOTIDE SEQUENCE</scope>
    <source>
        <strain evidence="4">Okayama</strain>
    </source>
</reference>
<feature type="repeat" description="PPR" evidence="3">
    <location>
        <begin position="188"/>
        <end position="222"/>
    </location>
</feature>
<evidence type="ECO:0000256" key="2">
    <source>
        <dbReference type="ARBA" id="ARBA00022737"/>
    </source>
</evidence>
<comment type="caution">
    <text evidence="4">The sequence shown here is derived from an EMBL/GenBank/DDBJ whole genome shotgun (WGS) entry which is preliminary data.</text>
</comment>
<dbReference type="PANTHER" id="PTHR46128:SF211">
    <property type="entry name" value="PENTACOTRIPEPTIDE-REPEAT REGION OF PRORP DOMAIN-CONTAINING PROTEIN"/>
    <property type="match status" value="1"/>
</dbReference>
<dbReference type="SUPFAM" id="SSF81901">
    <property type="entry name" value="HCP-like"/>
    <property type="match status" value="1"/>
</dbReference>
<feature type="repeat" description="PPR" evidence="3">
    <location>
        <begin position="80"/>
        <end position="114"/>
    </location>
</feature>
<dbReference type="AlphaFoldDB" id="A0A830D569"/>
<protein>
    <submittedName>
        <fullName evidence="4">Putative pentatricopeptide repeat-containing protein at1g12700 mitochondrial</fullName>
    </submittedName>
</protein>
<dbReference type="PROSITE" id="PS51375">
    <property type="entry name" value="PPR"/>
    <property type="match status" value="10"/>
</dbReference>
<dbReference type="Pfam" id="PF13041">
    <property type="entry name" value="PPR_2"/>
    <property type="match status" value="4"/>
</dbReference>
<feature type="repeat" description="PPR" evidence="3">
    <location>
        <begin position="45"/>
        <end position="79"/>
    </location>
</feature>
<feature type="repeat" description="PPR" evidence="3">
    <location>
        <begin position="223"/>
        <end position="257"/>
    </location>
</feature>
<keyword evidence="2" id="KW-0677">Repeat</keyword>
<proteinExistence type="inferred from homology"/>
<dbReference type="NCBIfam" id="TIGR00756">
    <property type="entry name" value="PPR"/>
    <property type="match status" value="10"/>
</dbReference>
<sequence>MSRMSPLTSFKQFNQLLSRVVNLKEYSAAIHLFKDMSCNLGVSVDEYTMNIAVNTYCLSNRVDYGFSILGWFFKRGCVPDVFTFSTLLKGLFRENRINEAQQLFRKMVREGLCELDVVTYGTVINGLCKAGNVAAAIELLRVMEKGKRGCKPDAHIYNMVIDGLCKDRMIDSALKLFDEMSEKGIIPNVVTYNALVCGLCNLSRWSEVKMLVKNMMDCKIYPNVNTYNTLIDALCKEGLVDEAKDVLQIMEEQNVSPDVISYSSLMDGYCLQGRMDEARNVFDSMASMNVAPMPRKGVKPNVATYTAVLQGLFRCGRDSCAVKLFDEMQVVGAKPNFYTYCNMLDGLCKNGQVERALLLLDALERKGEGEHHLHIAYYTIVINGLVEAKKLDAARALFRELASKGGLLEEAKDILRKMEQASVLPDELTYNSIIRGNLNEGQYEDAAKLFEEMGAKGFSLDASTFELLLGLLGTTEQNPTIFKIIQRLAPNALKL</sequence>
<evidence type="ECO:0000256" key="3">
    <source>
        <dbReference type="PROSITE-ProRule" id="PRU00708"/>
    </source>
</evidence>
<dbReference type="InterPro" id="IPR050872">
    <property type="entry name" value="PPR_P_subfamily"/>
</dbReference>
<feature type="repeat" description="PPR" evidence="3">
    <location>
        <begin position="336"/>
        <end position="370"/>
    </location>
</feature>
<dbReference type="Gene3D" id="1.25.40.10">
    <property type="entry name" value="Tetratricopeptide repeat domain"/>
    <property type="match status" value="4"/>
</dbReference>
<dbReference type="EMBL" id="BMAC01001692">
    <property type="protein sequence ID" value="GFQ07708.1"/>
    <property type="molecule type" value="Genomic_DNA"/>
</dbReference>
<dbReference type="InterPro" id="IPR002885">
    <property type="entry name" value="PPR_rpt"/>
</dbReference>
<accession>A0A830D569</accession>
<evidence type="ECO:0000313" key="5">
    <source>
        <dbReference type="Proteomes" id="UP000653305"/>
    </source>
</evidence>
<comment type="similarity">
    <text evidence="1">Belongs to the PPR family. P subfamily.</text>
</comment>
<evidence type="ECO:0000256" key="1">
    <source>
        <dbReference type="ARBA" id="ARBA00007626"/>
    </source>
</evidence>